<dbReference type="Gene3D" id="3.90.1210.10">
    <property type="entry name" value="Antifreeze-like/N-acetylneuraminic acid synthase C-terminal domain"/>
    <property type="match status" value="1"/>
</dbReference>
<comment type="caution">
    <text evidence="9">The sequence shown here is derived from an EMBL/GenBank/DDBJ whole genome shotgun (WGS) entry which is preliminary data.</text>
</comment>
<feature type="domain" description="SAF" evidence="8">
    <location>
        <begin position="11"/>
        <end position="73"/>
    </location>
</feature>
<evidence type="ECO:0000256" key="5">
    <source>
        <dbReference type="ARBA" id="ARBA00022764"/>
    </source>
</evidence>
<dbReference type="InterPro" id="IPR017585">
    <property type="entry name" value="SAF_FlgA"/>
</dbReference>
<comment type="function">
    <text evidence="6 7">Involved in the assembly process of the P-ring formation. It may associate with FlgF on the rod constituting a structure essential for the P-ring assembly or may act as a modulator protein for the P-ring assembly.</text>
</comment>
<evidence type="ECO:0000259" key="8">
    <source>
        <dbReference type="SMART" id="SM00858"/>
    </source>
</evidence>
<evidence type="ECO:0000256" key="7">
    <source>
        <dbReference type="RuleBase" id="RU362063"/>
    </source>
</evidence>
<sequence>MFVTARVEILRNVIITRRPLGRGESLGNRDIEIRQLDISDETRGYFTRPEDVIGRSTSRHLPNGSILNAGMLTEPTLIHRGDSLIIEVRKGALQLRAQGTALEDGEKGEQIRVRNDSSGQEVRARVIARGLVRPVSR</sequence>
<name>A0ABW1ZX84_9GAMM</name>
<dbReference type="InterPro" id="IPR013974">
    <property type="entry name" value="SAF"/>
</dbReference>
<reference evidence="10" key="1">
    <citation type="journal article" date="2019" name="Int. J. Syst. Evol. Microbiol.">
        <title>The Global Catalogue of Microorganisms (GCM) 10K type strain sequencing project: providing services to taxonomists for standard genome sequencing and annotation.</title>
        <authorList>
            <consortium name="The Broad Institute Genomics Platform"/>
            <consortium name="The Broad Institute Genome Sequencing Center for Infectious Disease"/>
            <person name="Wu L."/>
            <person name="Ma J."/>
        </authorList>
    </citation>
    <scope>NUCLEOTIDE SEQUENCE [LARGE SCALE GENOMIC DNA]</scope>
    <source>
        <strain evidence="10">NBRC 111756</strain>
    </source>
</reference>
<evidence type="ECO:0000313" key="10">
    <source>
        <dbReference type="Proteomes" id="UP001596422"/>
    </source>
</evidence>
<protein>
    <recommendedName>
        <fullName evidence="3 7">Flagella basal body P-ring formation protein FlgA</fullName>
    </recommendedName>
</protein>
<organism evidence="9 10">
    <name type="scientific">Marinobacterium aestuariivivens</name>
    <dbReference type="NCBI Taxonomy" id="1698799"/>
    <lineage>
        <taxon>Bacteria</taxon>
        <taxon>Pseudomonadati</taxon>
        <taxon>Pseudomonadota</taxon>
        <taxon>Gammaproteobacteria</taxon>
        <taxon>Oceanospirillales</taxon>
        <taxon>Oceanospirillaceae</taxon>
        <taxon>Marinobacterium</taxon>
    </lineage>
</organism>
<comment type="similarity">
    <text evidence="2 7">Belongs to the FlgA family.</text>
</comment>
<dbReference type="Gene3D" id="2.30.30.760">
    <property type="match status" value="1"/>
</dbReference>
<dbReference type="RefSeq" id="WP_379912932.1">
    <property type="nucleotide sequence ID" value="NZ_JBHSWE010000001.1"/>
</dbReference>
<dbReference type="Pfam" id="PF13144">
    <property type="entry name" value="ChapFlgA"/>
    <property type="match status" value="1"/>
</dbReference>
<dbReference type="SMART" id="SM00858">
    <property type="entry name" value="SAF"/>
    <property type="match status" value="1"/>
</dbReference>
<dbReference type="NCBIfam" id="TIGR03170">
    <property type="entry name" value="flgA_cterm"/>
    <property type="match status" value="1"/>
</dbReference>
<keyword evidence="10" id="KW-1185">Reference proteome</keyword>
<keyword evidence="4" id="KW-0732">Signal</keyword>
<gene>
    <name evidence="9" type="primary">flgA</name>
    <name evidence="9" type="ORF">ACFQDL_06700</name>
</gene>
<evidence type="ECO:0000256" key="6">
    <source>
        <dbReference type="ARBA" id="ARBA00025643"/>
    </source>
</evidence>
<keyword evidence="9" id="KW-0282">Flagellum</keyword>
<dbReference type="InterPro" id="IPR039246">
    <property type="entry name" value="Flagellar_FlgA"/>
</dbReference>
<proteinExistence type="inferred from homology"/>
<dbReference type="PANTHER" id="PTHR36307">
    <property type="entry name" value="FLAGELLA BASAL BODY P-RING FORMATION PROTEIN FLGA"/>
    <property type="match status" value="1"/>
</dbReference>
<evidence type="ECO:0000313" key="9">
    <source>
        <dbReference type="EMBL" id="MFC6669808.1"/>
    </source>
</evidence>
<evidence type="ECO:0000256" key="4">
    <source>
        <dbReference type="ARBA" id="ARBA00022729"/>
    </source>
</evidence>
<dbReference type="CDD" id="cd11614">
    <property type="entry name" value="SAF_CpaB_FlgA_like"/>
    <property type="match status" value="1"/>
</dbReference>
<keyword evidence="9" id="KW-0966">Cell projection</keyword>
<accession>A0ABW1ZX84</accession>
<keyword evidence="9" id="KW-0969">Cilium</keyword>
<keyword evidence="7" id="KW-1005">Bacterial flagellum biogenesis</keyword>
<keyword evidence="5 7" id="KW-0574">Periplasm</keyword>
<dbReference type="Proteomes" id="UP001596422">
    <property type="component" value="Unassembled WGS sequence"/>
</dbReference>
<evidence type="ECO:0000256" key="3">
    <source>
        <dbReference type="ARBA" id="ARBA00014754"/>
    </source>
</evidence>
<evidence type="ECO:0000256" key="1">
    <source>
        <dbReference type="ARBA" id="ARBA00004418"/>
    </source>
</evidence>
<evidence type="ECO:0000256" key="2">
    <source>
        <dbReference type="ARBA" id="ARBA00010474"/>
    </source>
</evidence>
<dbReference type="PANTHER" id="PTHR36307:SF1">
    <property type="entry name" value="FLAGELLA BASAL BODY P-RING FORMATION PROTEIN FLGA"/>
    <property type="match status" value="1"/>
</dbReference>
<comment type="subcellular location">
    <subcellularLocation>
        <location evidence="1 7">Periplasm</location>
    </subcellularLocation>
</comment>
<dbReference type="EMBL" id="JBHSWE010000001">
    <property type="protein sequence ID" value="MFC6669808.1"/>
    <property type="molecule type" value="Genomic_DNA"/>
</dbReference>